<dbReference type="AlphaFoldDB" id="A0A098LJC4"/>
<sequence length="56" mass="6896">MPKGKPCIRIPLLNICLLFVFYFLFLKFFTDESFFKMLSSSLDSYHLPEFNWKYYR</sequence>
<accession>A0A098LJC4</accession>
<evidence type="ECO:0000313" key="3">
    <source>
        <dbReference type="Proteomes" id="UP000030185"/>
    </source>
</evidence>
<keyword evidence="1" id="KW-0812">Transmembrane</keyword>
<comment type="caution">
    <text evidence="2">The sequence shown here is derived from an EMBL/GenBank/DDBJ whole genome shotgun (WGS) entry which is preliminary data.</text>
</comment>
<protein>
    <submittedName>
        <fullName evidence="2">Uncharacterized protein</fullName>
    </submittedName>
</protein>
<keyword evidence="1" id="KW-1133">Transmembrane helix</keyword>
<dbReference type="Proteomes" id="UP000030185">
    <property type="component" value="Unassembled WGS sequence"/>
</dbReference>
<dbReference type="EMBL" id="BBLT01000008">
    <property type="protein sequence ID" value="GAL86574.1"/>
    <property type="molecule type" value="Genomic_DNA"/>
</dbReference>
<name>A0A098LJC4_9BACT</name>
<keyword evidence="1" id="KW-0472">Membrane</keyword>
<evidence type="ECO:0000256" key="1">
    <source>
        <dbReference type="SAM" id="Phobius"/>
    </source>
</evidence>
<proteinExistence type="predicted"/>
<keyword evidence="3" id="KW-1185">Reference proteome</keyword>
<organism evidence="2 3">
    <name type="scientific">Sporocytophaga myxococcoides</name>
    <dbReference type="NCBI Taxonomy" id="153721"/>
    <lineage>
        <taxon>Bacteria</taxon>
        <taxon>Pseudomonadati</taxon>
        <taxon>Bacteroidota</taxon>
        <taxon>Cytophagia</taxon>
        <taxon>Cytophagales</taxon>
        <taxon>Cytophagaceae</taxon>
        <taxon>Sporocytophaga</taxon>
    </lineage>
</organism>
<reference evidence="2 3" key="1">
    <citation type="submission" date="2014-09" db="EMBL/GenBank/DDBJ databases">
        <title>Sporocytophaga myxococcoides PG-01 genome sequencing.</title>
        <authorList>
            <person name="Liu L."/>
            <person name="Gao P.J."/>
            <person name="Chen G.J."/>
            <person name="Wang L.S."/>
        </authorList>
    </citation>
    <scope>NUCLEOTIDE SEQUENCE [LARGE SCALE GENOMIC DNA]</scope>
    <source>
        <strain evidence="2 3">PG-01</strain>
    </source>
</reference>
<gene>
    <name evidence="2" type="ORF">MYP_3804</name>
</gene>
<evidence type="ECO:0000313" key="2">
    <source>
        <dbReference type="EMBL" id="GAL86574.1"/>
    </source>
</evidence>
<feature type="transmembrane region" description="Helical" evidence="1">
    <location>
        <begin position="12"/>
        <end position="30"/>
    </location>
</feature>